<comment type="caution">
    <text evidence="2">The sequence shown here is derived from an EMBL/GenBank/DDBJ whole genome shotgun (WGS) entry which is preliminary data.</text>
</comment>
<evidence type="ECO:0000313" key="3">
    <source>
        <dbReference type="Proteomes" id="UP001147700"/>
    </source>
</evidence>
<dbReference type="RefSeq" id="WP_270006824.1">
    <property type="nucleotide sequence ID" value="NZ_JAPCID010000069.1"/>
</dbReference>
<reference evidence="2" key="1">
    <citation type="submission" date="2022-10" db="EMBL/GenBank/DDBJ databases">
        <title>The WGS of Solirubrobacter sp. CPCC 204708.</title>
        <authorList>
            <person name="Jiang Z."/>
        </authorList>
    </citation>
    <scope>NUCLEOTIDE SEQUENCE</scope>
    <source>
        <strain evidence="2">CPCC 204708</strain>
    </source>
</reference>
<protein>
    <submittedName>
        <fullName evidence="2">Uncharacterized protein</fullName>
    </submittedName>
</protein>
<dbReference type="Proteomes" id="UP001147700">
    <property type="component" value="Unassembled WGS sequence"/>
</dbReference>
<feature type="compositionally biased region" description="Basic and acidic residues" evidence="1">
    <location>
        <begin position="29"/>
        <end position="58"/>
    </location>
</feature>
<name>A0ABT4RTY2_9ACTN</name>
<sequence>MGAPAAAGALMNTFAPDPSDYDSPAGRAAHHEEMYGDHRERELEERRLQGERQAESERRRRMIPGVHATPDPRRAARALLRRP</sequence>
<feature type="region of interest" description="Disordered" evidence="1">
    <location>
        <begin position="1"/>
        <end position="83"/>
    </location>
</feature>
<dbReference type="EMBL" id="JAPCID010000069">
    <property type="protein sequence ID" value="MDA0141947.1"/>
    <property type="molecule type" value="Genomic_DNA"/>
</dbReference>
<accession>A0ABT4RTY2</accession>
<keyword evidence="3" id="KW-1185">Reference proteome</keyword>
<evidence type="ECO:0000256" key="1">
    <source>
        <dbReference type="SAM" id="MobiDB-lite"/>
    </source>
</evidence>
<proteinExistence type="predicted"/>
<organism evidence="2 3">
    <name type="scientific">Solirubrobacter deserti</name>
    <dbReference type="NCBI Taxonomy" id="2282478"/>
    <lineage>
        <taxon>Bacteria</taxon>
        <taxon>Bacillati</taxon>
        <taxon>Actinomycetota</taxon>
        <taxon>Thermoleophilia</taxon>
        <taxon>Solirubrobacterales</taxon>
        <taxon>Solirubrobacteraceae</taxon>
        <taxon>Solirubrobacter</taxon>
    </lineage>
</organism>
<gene>
    <name evidence="2" type="ORF">OJ962_30960</name>
</gene>
<evidence type="ECO:0000313" key="2">
    <source>
        <dbReference type="EMBL" id="MDA0141947.1"/>
    </source>
</evidence>